<reference evidence="1 2" key="1">
    <citation type="submission" date="2016-11" db="EMBL/GenBank/DDBJ databases">
        <title>Whole genomes of Flavobacteriaceae.</title>
        <authorList>
            <person name="Stine C."/>
            <person name="Li C."/>
            <person name="Tadesse D."/>
        </authorList>
    </citation>
    <scope>NUCLEOTIDE SEQUENCE [LARGE SCALE GENOMIC DNA]</scope>
    <source>
        <strain evidence="1 2">DSM 18292</strain>
    </source>
</reference>
<dbReference type="Proteomes" id="UP000198345">
    <property type="component" value="Unassembled WGS sequence"/>
</dbReference>
<dbReference type="RefSeq" id="WP_089048956.1">
    <property type="nucleotide sequence ID" value="NZ_FXTV01000006.1"/>
</dbReference>
<comment type="caution">
    <text evidence="1">The sequence shown here is derived from an EMBL/GenBank/DDBJ whole genome shotgun (WGS) entry which is preliminary data.</text>
</comment>
<dbReference type="OrthoDB" id="1338885at2"/>
<evidence type="ECO:0000313" key="2">
    <source>
        <dbReference type="Proteomes" id="UP000198345"/>
    </source>
</evidence>
<proteinExistence type="predicted"/>
<keyword evidence="2" id="KW-1185">Reference proteome</keyword>
<dbReference type="AlphaFoldDB" id="A0A226HJG6"/>
<gene>
    <name evidence="1" type="ORF">B0A66_06040</name>
</gene>
<accession>A0A226HJG6</accession>
<name>A0A226HJG6_9FLAO</name>
<dbReference type="EMBL" id="MUGW01000012">
    <property type="protein sequence ID" value="OXA93806.1"/>
    <property type="molecule type" value="Genomic_DNA"/>
</dbReference>
<organism evidence="1 2">
    <name type="scientific">Flavobacterium hercynium</name>
    <dbReference type="NCBI Taxonomy" id="387094"/>
    <lineage>
        <taxon>Bacteria</taxon>
        <taxon>Pseudomonadati</taxon>
        <taxon>Bacteroidota</taxon>
        <taxon>Flavobacteriia</taxon>
        <taxon>Flavobacteriales</taxon>
        <taxon>Flavobacteriaceae</taxon>
        <taxon>Flavobacterium</taxon>
    </lineage>
</organism>
<sequence>MKKNTSQSLLSLINSIPVEKWDYYNGIDRFNNITNPFTESVSVFNHKNFIKRYFKRGGKIKVLKTTGVFVDQIRLPNHINSVFFLGILFYYNTDLHKKYKLENNDPGYSTFPFIWFLIALFHDNAYQMEMGNALQDVVSLDELKKHFQIDHFLLDINTVANCKPLQDSRADYFTYRKEVWKVADHGIVGGILLYDRLVKIRREKKLINEDNLFWGENLEKQYLLAACAISLHNIWLPQKGMEPVYEKYNLHQLISFQKIKFADFPLFYLLAIVDTIEPLKTYRDDKFSDQYILENLYFDFKSESVEVSYNEQSSLDFCKMKEKLKSFDNWINLDIKTSKNSFELIFK</sequence>
<protein>
    <submittedName>
        <fullName evidence="1">Uncharacterized protein</fullName>
    </submittedName>
</protein>
<evidence type="ECO:0000313" key="1">
    <source>
        <dbReference type="EMBL" id="OXA93806.1"/>
    </source>
</evidence>